<proteinExistence type="predicted"/>
<gene>
    <name evidence="1" type="ORF">EVAR_12163_1</name>
</gene>
<dbReference type="OrthoDB" id="7324749at2759"/>
<sequence length="345" mass="38619">MSLGPNDNATLFLRGNSELSIRMASKLYYLLPRGQDSVKRMPKQVQESFVKLSKEEVGYLSTFYASVAVKNVADHWRGKSVSIVSPKSGRILRQREQKNEPPEEKPQKEAGVGFLSRFFDDIKKSKVSDFTYRQARIRDDSSYKPFWATKVSKEPALTEATIAAAAEDIPKRVSKDLENLKICSVELPGNDVPKTPIVKLDCTVEVSGDNALKLPVCYAGSKMKMPCGEPLYWCSSVHHNKAQGRIYRMAFWASAQGPVDSRNPRAKSSPLSTEASLHRRVHVIALSCAVYVQNYKTLSTERQLCTRSLHARSMTAGFSRTISLATSNEGCTCLFTQKWQKLLLN</sequence>
<reference evidence="1 2" key="1">
    <citation type="journal article" date="2019" name="Commun. Biol.">
        <title>The bagworm genome reveals a unique fibroin gene that provides high tensile strength.</title>
        <authorList>
            <person name="Kono N."/>
            <person name="Nakamura H."/>
            <person name="Ohtoshi R."/>
            <person name="Tomita M."/>
            <person name="Numata K."/>
            <person name="Arakawa K."/>
        </authorList>
    </citation>
    <scope>NUCLEOTIDE SEQUENCE [LARGE SCALE GENOMIC DNA]</scope>
</reference>
<evidence type="ECO:0000313" key="1">
    <source>
        <dbReference type="EMBL" id="GBP25685.1"/>
    </source>
</evidence>
<organism evidence="1 2">
    <name type="scientific">Eumeta variegata</name>
    <name type="common">Bagworm moth</name>
    <name type="synonym">Eumeta japonica</name>
    <dbReference type="NCBI Taxonomy" id="151549"/>
    <lineage>
        <taxon>Eukaryota</taxon>
        <taxon>Metazoa</taxon>
        <taxon>Ecdysozoa</taxon>
        <taxon>Arthropoda</taxon>
        <taxon>Hexapoda</taxon>
        <taxon>Insecta</taxon>
        <taxon>Pterygota</taxon>
        <taxon>Neoptera</taxon>
        <taxon>Endopterygota</taxon>
        <taxon>Lepidoptera</taxon>
        <taxon>Glossata</taxon>
        <taxon>Ditrysia</taxon>
        <taxon>Tineoidea</taxon>
        <taxon>Psychidae</taxon>
        <taxon>Oiketicinae</taxon>
        <taxon>Eumeta</taxon>
    </lineage>
</organism>
<comment type="caution">
    <text evidence="1">The sequence shown here is derived from an EMBL/GenBank/DDBJ whole genome shotgun (WGS) entry which is preliminary data.</text>
</comment>
<protein>
    <submittedName>
        <fullName evidence="1">Uncharacterized protein</fullName>
    </submittedName>
</protein>
<name>A0A4C1UH02_EUMVA</name>
<accession>A0A4C1UH02</accession>
<dbReference type="AlphaFoldDB" id="A0A4C1UH02"/>
<dbReference type="EMBL" id="BGZK01000171">
    <property type="protein sequence ID" value="GBP25685.1"/>
    <property type="molecule type" value="Genomic_DNA"/>
</dbReference>
<evidence type="ECO:0000313" key="2">
    <source>
        <dbReference type="Proteomes" id="UP000299102"/>
    </source>
</evidence>
<dbReference type="Proteomes" id="UP000299102">
    <property type="component" value="Unassembled WGS sequence"/>
</dbReference>
<keyword evidence="2" id="KW-1185">Reference proteome</keyword>